<name>A0ABC9SDB8_LEPBO</name>
<proteinExistence type="predicted"/>
<dbReference type="Proteomes" id="UP000012166">
    <property type="component" value="Unassembled WGS sequence"/>
</dbReference>
<sequence>MFTIIQQTYYILFLLKTKGSRLSTSLYNYRNCPCGQSGYLIGFEINEHYLNGLERDFTEALVFIGKENPFTQGQMKPIVWQKIKTKKFPIGKSNLSEKEKQYKHKSAIKEQTYLYETNTYQIFIKDYTEPNDRQIQDRHLIVIDKKKDSAVLERMFNEREGTVIASLNFGINYLEVPNSKEQWIGKLFKDKPEVIFRFAWYSFSCPHIDFVNPQDKYVGINCRIN</sequence>
<dbReference type="RefSeq" id="WP_002722577.1">
    <property type="nucleotide sequence ID" value="NZ_AHMS02000045.1"/>
</dbReference>
<evidence type="ECO:0000313" key="1">
    <source>
        <dbReference type="EMBL" id="EMN15768.1"/>
    </source>
</evidence>
<dbReference type="AlphaFoldDB" id="A0ABC9SDB8"/>
<comment type="caution">
    <text evidence="1">The sequence shown here is derived from an EMBL/GenBank/DDBJ whole genome shotgun (WGS) entry which is preliminary data.</text>
</comment>
<protein>
    <submittedName>
        <fullName evidence="1">Uncharacterized protein</fullName>
    </submittedName>
</protein>
<gene>
    <name evidence="1" type="ORF">LEP1GSC056_4091</name>
</gene>
<evidence type="ECO:0000313" key="2">
    <source>
        <dbReference type="Proteomes" id="UP000012166"/>
    </source>
</evidence>
<accession>A0ABC9SDB8</accession>
<reference evidence="1 2" key="1">
    <citation type="submission" date="2013-01" db="EMBL/GenBank/DDBJ databases">
        <authorList>
            <person name="Harkins D.M."/>
            <person name="Durkin A.S."/>
            <person name="Brinkac L.M."/>
            <person name="Haft D.H."/>
            <person name="Selengut J.D."/>
            <person name="Sanka R."/>
            <person name="DePew J."/>
            <person name="Purushe J."/>
            <person name="Hartskeerl R.A."/>
            <person name="Ahmed A."/>
            <person name="van der Linden H."/>
            <person name="Goris M.G.A."/>
            <person name="Vinetz J.M."/>
            <person name="Sutton G.G."/>
            <person name="Nierman W.C."/>
            <person name="Fouts D.E."/>
        </authorList>
    </citation>
    <scope>NUCLEOTIDE SEQUENCE [LARGE SCALE GENOMIC DNA]</scope>
    <source>
        <strain evidence="1 2">Brem 328</strain>
    </source>
</reference>
<organism evidence="1 2">
    <name type="scientific">Leptospira borgpetersenii str. Brem 328</name>
    <dbReference type="NCBI Taxonomy" id="1049780"/>
    <lineage>
        <taxon>Bacteria</taxon>
        <taxon>Pseudomonadati</taxon>
        <taxon>Spirochaetota</taxon>
        <taxon>Spirochaetia</taxon>
        <taxon>Leptospirales</taxon>
        <taxon>Leptospiraceae</taxon>
        <taxon>Leptospira</taxon>
    </lineage>
</organism>
<dbReference type="EMBL" id="AHMS02000045">
    <property type="protein sequence ID" value="EMN15768.1"/>
    <property type="molecule type" value="Genomic_DNA"/>
</dbReference>